<accession>A0AAD8NSR6</accession>
<dbReference type="InterPro" id="IPR018247">
    <property type="entry name" value="EF_Hand_1_Ca_BS"/>
</dbReference>
<dbReference type="SUPFAM" id="SSF47473">
    <property type="entry name" value="EF-hand"/>
    <property type="match status" value="1"/>
</dbReference>
<keyword evidence="1" id="KW-0479">Metal-binding</keyword>
<dbReference type="Proteomes" id="UP001229421">
    <property type="component" value="Unassembled WGS sequence"/>
</dbReference>
<evidence type="ECO:0000259" key="4">
    <source>
        <dbReference type="PROSITE" id="PS50222"/>
    </source>
</evidence>
<dbReference type="InterPro" id="IPR039647">
    <property type="entry name" value="EF_hand_pair_protein_CML-like"/>
</dbReference>
<dbReference type="EMBL" id="JAUHHV010000007">
    <property type="protein sequence ID" value="KAK1419927.1"/>
    <property type="molecule type" value="Genomic_DNA"/>
</dbReference>
<gene>
    <name evidence="5" type="ORF">QVD17_29369</name>
</gene>
<protein>
    <recommendedName>
        <fullName evidence="4">EF-hand domain-containing protein</fullName>
    </recommendedName>
</protein>
<evidence type="ECO:0000256" key="2">
    <source>
        <dbReference type="ARBA" id="ARBA00022737"/>
    </source>
</evidence>
<proteinExistence type="predicted"/>
<dbReference type="Gene3D" id="1.10.238.10">
    <property type="entry name" value="EF-hand"/>
    <property type="match status" value="1"/>
</dbReference>
<evidence type="ECO:0000313" key="6">
    <source>
        <dbReference type="Proteomes" id="UP001229421"/>
    </source>
</evidence>
<keyword evidence="3" id="KW-0106">Calcium</keyword>
<dbReference type="PROSITE" id="PS50222">
    <property type="entry name" value="EF_HAND_2"/>
    <property type="match status" value="2"/>
</dbReference>
<dbReference type="FunFam" id="1.10.238.10:FF:000003">
    <property type="entry name" value="Calmodulin A"/>
    <property type="match status" value="1"/>
</dbReference>
<evidence type="ECO:0000256" key="1">
    <source>
        <dbReference type="ARBA" id="ARBA00022723"/>
    </source>
</evidence>
<dbReference type="InterPro" id="IPR002048">
    <property type="entry name" value="EF_hand_dom"/>
</dbReference>
<keyword evidence="2" id="KW-0677">Repeat</keyword>
<name>A0AAD8NSR6_TARER</name>
<dbReference type="GO" id="GO:0005509">
    <property type="term" value="F:calcium ion binding"/>
    <property type="evidence" value="ECO:0007669"/>
    <property type="project" value="InterPro"/>
</dbReference>
<dbReference type="Pfam" id="PF13499">
    <property type="entry name" value="EF-hand_7"/>
    <property type="match status" value="1"/>
</dbReference>
<dbReference type="CDD" id="cd00051">
    <property type="entry name" value="EFh"/>
    <property type="match status" value="1"/>
</dbReference>
<reference evidence="5" key="1">
    <citation type="journal article" date="2023" name="bioRxiv">
        <title>Improved chromosome-level genome assembly for marigold (Tagetes erecta).</title>
        <authorList>
            <person name="Jiang F."/>
            <person name="Yuan L."/>
            <person name="Wang S."/>
            <person name="Wang H."/>
            <person name="Xu D."/>
            <person name="Wang A."/>
            <person name="Fan W."/>
        </authorList>
    </citation>
    <scope>NUCLEOTIDE SEQUENCE</scope>
    <source>
        <strain evidence="5">WSJ</strain>
        <tissue evidence="5">Leaf</tissue>
    </source>
</reference>
<dbReference type="PROSITE" id="PS00018">
    <property type="entry name" value="EF_HAND_1"/>
    <property type="match status" value="1"/>
</dbReference>
<feature type="domain" description="EF-hand" evidence="4">
    <location>
        <begin position="145"/>
        <end position="179"/>
    </location>
</feature>
<organism evidence="5 6">
    <name type="scientific">Tagetes erecta</name>
    <name type="common">African marigold</name>
    <dbReference type="NCBI Taxonomy" id="13708"/>
    <lineage>
        <taxon>Eukaryota</taxon>
        <taxon>Viridiplantae</taxon>
        <taxon>Streptophyta</taxon>
        <taxon>Embryophyta</taxon>
        <taxon>Tracheophyta</taxon>
        <taxon>Spermatophyta</taxon>
        <taxon>Magnoliopsida</taxon>
        <taxon>eudicotyledons</taxon>
        <taxon>Gunneridae</taxon>
        <taxon>Pentapetalae</taxon>
        <taxon>asterids</taxon>
        <taxon>campanulids</taxon>
        <taxon>Asterales</taxon>
        <taxon>Asteraceae</taxon>
        <taxon>Asteroideae</taxon>
        <taxon>Heliantheae alliance</taxon>
        <taxon>Tageteae</taxon>
        <taxon>Tagetes</taxon>
    </lineage>
</organism>
<feature type="domain" description="EF-hand" evidence="4">
    <location>
        <begin position="107"/>
        <end position="142"/>
    </location>
</feature>
<evidence type="ECO:0000256" key="3">
    <source>
        <dbReference type="ARBA" id="ARBA00022837"/>
    </source>
</evidence>
<keyword evidence="6" id="KW-1185">Reference proteome</keyword>
<sequence length="179" mass="20117">MNLTPVKRYSSSTLLAFKIAFCKMNICGVLLKSLRVRVQSTLTLFSVECNKLRTINPTSPDLKETINKELLTLEEINIVMGQLGMKQCCGDLDGGVDVWSVFDDEEPSLGEVKVAFEVFDVNLDGFIDEFELQRMLCNLGLGEMAKLEECRNMIKGFDTNGDGLIDFDEFVKLMETCSF</sequence>
<dbReference type="InterPro" id="IPR011992">
    <property type="entry name" value="EF-hand-dom_pair"/>
</dbReference>
<evidence type="ECO:0000313" key="5">
    <source>
        <dbReference type="EMBL" id="KAK1419927.1"/>
    </source>
</evidence>
<comment type="caution">
    <text evidence="5">The sequence shown here is derived from an EMBL/GenBank/DDBJ whole genome shotgun (WGS) entry which is preliminary data.</text>
</comment>
<dbReference type="AlphaFoldDB" id="A0AAD8NSR6"/>
<dbReference type="PANTHER" id="PTHR10891">
    <property type="entry name" value="EF-HAND CALCIUM-BINDING DOMAIN CONTAINING PROTEIN"/>
    <property type="match status" value="1"/>
</dbReference>
<dbReference type="SMART" id="SM00054">
    <property type="entry name" value="EFh"/>
    <property type="match status" value="2"/>
</dbReference>